<comment type="catalytic activity">
    <reaction evidence="8 10">
        <text>dITP + H2O = dIMP + diphosphate + H(+)</text>
        <dbReference type="Rhea" id="RHEA:28342"/>
        <dbReference type="ChEBI" id="CHEBI:15377"/>
        <dbReference type="ChEBI" id="CHEBI:15378"/>
        <dbReference type="ChEBI" id="CHEBI:33019"/>
        <dbReference type="ChEBI" id="CHEBI:61194"/>
        <dbReference type="ChEBI" id="CHEBI:61382"/>
        <dbReference type="EC" id="3.6.1.66"/>
    </reaction>
</comment>
<dbReference type="GO" id="GO:0009146">
    <property type="term" value="P:purine nucleoside triphosphate catabolic process"/>
    <property type="evidence" value="ECO:0007669"/>
    <property type="project" value="UniProtKB-UniRule"/>
</dbReference>
<dbReference type="RefSeq" id="WP_012194862.1">
    <property type="nucleotide sequence ID" value="NC_009976.1"/>
</dbReference>
<feature type="active site" description="Proton acceptor" evidence="10">
    <location>
        <position position="84"/>
    </location>
</feature>
<reference evidence="12 13" key="1">
    <citation type="journal article" date="2007" name="PLoS Genet.">
        <title>Patterns and implications of gene gain and loss in the evolution of Prochlorococcus.</title>
        <authorList>
            <person name="Kettler G.C."/>
            <person name="Martiny A.C."/>
            <person name="Huang K."/>
            <person name="Zucker J."/>
            <person name="Coleman M.L."/>
            <person name="Rodrigue S."/>
            <person name="Chen F."/>
            <person name="Lapidus A."/>
            <person name="Ferriera S."/>
            <person name="Johnson J."/>
            <person name="Steglich C."/>
            <person name="Church G.M."/>
            <person name="Richardson P."/>
            <person name="Chisholm S.W."/>
        </authorList>
    </citation>
    <scope>NUCLEOTIDE SEQUENCE [LARGE SCALE GENOMIC DNA]</scope>
    <source>
        <strain evidence="13">MIT 9211</strain>
    </source>
</reference>
<keyword evidence="7 10" id="KW-0546">Nucleotide metabolism</keyword>
<dbReference type="GO" id="GO:0000166">
    <property type="term" value="F:nucleotide binding"/>
    <property type="evidence" value="ECO:0007669"/>
    <property type="project" value="UniProtKB-KW"/>
</dbReference>
<dbReference type="GO" id="GO:0005829">
    <property type="term" value="C:cytosol"/>
    <property type="evidence" value="ECO:0007669"/>
    <property type="project" value="TreeGrafter"/>
</dbReference>
<dbReference type="SUPFAM" id="SSF52972">
    <property type="entry name" value="ITPase-like"/>
    <property type="match status" value="1"/>
</dbReference>
<accession>A9BDS7</accession>
<keyword evidence="13" id="KW-1185">Reference proteome</keyword>
<dbReference type="GO" id="GO:0017111">
    <property type="term" value="F:ribonucleoside triphosphate phosphatase activity"/>
    <property type="evidence" value="ECO:0007669"/>
    <property type="project" value="InterPro"/>
</dbReference>
<dbReference type="GO" id="GO:0036222">
    <property type="term" value="F:XTP diphosphatase activity"/>
    <property type="evidence" value="ECO:0007669"/>
    <property type="project" value="UniProtKB-UniRule"/>
</dbReference>
<feature type="binding site" evidence="10">
    <location>
        <position position="186"/>
    </location>
    <ligand>
        <name>substrate</name>
    </ligand>
</feature>
<dbReference type="FunFam" id="3.90.950.10:FF:000001">
    <property type="entry name" value="dITP/XTP pyrophosphatase"/>
    <property type="match status" value="1"/>
</dbReference>
<proteinExistence type="inferred from homology"/>
<organism evidence="12 13">
    <name type="scientific">Prochlorococcus marinus (strain MIT 9211)</name>
    <dbReference type="NCBI Taxonomy" id="93059"/>
    <lineage>
        <taxon>Bacteria</taxon>
        <taxon>Bacillati</taxon>
        <taxon>Cyanobacteriota</taxon>
        <taxon>Cyanophyceae</taxon>
        <taxon>Synechococcales</taxon>
        <taxon>Prochlorococcaceae</taxon>
        <taxon>Prochlorococcus</taxon>
    </lineage>
</organism>
<dbReference type="GO" id="GO:0009117">
    <property type="term" value="P:nucleotide metabolic process"/>
    <property type="evidence" value="ECO:0007669"/>
    <property type="project" value="UniProtKB-KW"/>
</dbReference>
<comment type="function">
    <text evidence="10">Pyrophosphatase that catalyzes the hydrolysis of nucleoside triphosphates to their monophosphate derivatives, with a high preference for the non-canonical purine nucleotides XTP (xanthosine triphosphate), dITP (deoxyinosine triphosphate) and ITP. Seems to function as a house-cleaning enzyme that removes non-canonical purine nucleotides from the nucleotide pool, thus preventing their incorporation into DNA/RNA and avoiding chromosomal lesions.</text>
</comment>
<evidence type="ECO:0000256" key="2">
    <source>
        <dbReference type="ARBA" id="ARBA00011738"/>
    </source>
</evidence>
<dbReference type="HOGENOM" id="CLU_082080_0_2_3"/>
<evidence type="ECO:0000256" key="7">
    <source>
        <dbReference type="ARBA" id="ARBA00023080"/>
    </source>
</evidence>
<dbReference type="HAMAP" id="MF_01405">
    <property type="entry name" value="Non_canon_purine_NTPase"/>
    <property type="match status" value="1"/>
</dbReference>
<comment type="similarity">
    <text evidence="1 10 11">Belongs to the HAM1 NTPase family.</text>
</comment>
<feature type="binding site" evidence="10">
    <location>
        <begin position="25"/>
        <end position="30"/>
    </location>
    <ligand>
        <name>substrate</name>
    </ligand>
</feature>
<dbReference type="Gene3D" id="3.90.950.10">
    <property type="match status" value="1"/>
</dbReference>
<evidence type="ECO:0000256" key="4">
    <source>
        <dbReference type="ARBA" id="ARBA00022741"/>
    </source>
</evidence>
<comment type="cofactor">
    <cofactor evidence="10">
        <name>Mg(2+)</name>
        <dbReference type="ChEBI" id="CHEBI:18420"/>
    </cofactor>
    <text evidence="10">Binds 1 Mg(2+) ion per subunit.</text>
</comment>
<dbReference type="InterPro" id="IPR020922">
    <property type="entry name" value="dITP/XTP_pyrophosphatase"/>
</dbReference>
<dbReference type="GO" id="GO:0036220">
    <property type="term" value="F:ITP diphosphatase activity"/>
    <property type="evidence" value="ECO:0007669"/>
    <property type="project" value="UniProtKB-UniRule"/>
</dbReference>
<dbReference type="EC" id="3.6.1.66" evidence="10"/>
<evidence type="ECO:0000256" key="8">
    <source>
        <dbReference type="ARBA" id="ARBA00051875"/>
    </source>
</evidence>
<feature type="binding site" evidence="10">
    <location>
        <begin position="191"/>
        <end position="192"/>
    </location>
    <ligand>
        <name>substrate</name>
    </ligand>
</feature>
<feature type="binding site" evidence="10">
    <location>
        <position position="55"/>
    </location>
    <ligand>
        <name>Mg(2+)</name>
        <dbReference type="ChEBI" id="CHEBI:18420"/>
    </ligand>
</feature>
<evidence type="ECO:0000313" key="12">
    <source>
        <dbReference type="EMBL" id="ABX08237.1"/>
    </source>
</evidence>
<keyword evidence="5 10" id="KW-0378">Hydrolase</keyword>
<protein>
    <recommendedName>
        <fullName evidence="10">dITP/XTP pyrophosphatase</fullName>
        <ecNumber evidence="10">3.6.1.66</ecNumber>
    </recommendedName>
    <alternativeName>
        <fullName evidence="10">Non-canonical purine NTP pyrophosphatase</fullName>
    </alternativeName>
    <alternativeName>
        <fullName evidence="10">Non-standard purine NTP pyrophosphatase</fullName>
    </alternativeName>
    <alternativeName>
        <fullName evidence="10">Nucleoside-triphosphate diphosphatase</fullName>
    </alternativeName>
    <alternativeName>
        <fullName evidence="10">Nucleoside-triphosphate pyrophosphatase</fullName>
        <shortName evidence="10">NTPase</shortName>
    </alternativeName>
</protein>
<comment type="catalytic activity">
    <reaction evidence="9 10">
        <text>XTP + H2O = XMP + diphosphate + H(+)</text>
        <dbReference type="Rhea" id="RHEA:28610"/>
        <dbReference type="ChEBI" id="CHEBI:15377"/>
        <dbReference type="ChEBI" id="CHEBI:15378"/>
        <dbReference type="ChEBI" id="CHEBI:33019"/>
        <dbReference type="ChEBI" id="CHEBI:57464"/>
        <dbReference type="ChEBI" id="CHEBI:61314"/>
        <dbReference type="EC" id="3.6.1.66"/>
    </reaction>
</comment>
<dbReference type="eggNOG" id="COG0127">
    <property type="taxonomic scope" value="Bacteria"/>
</dbReference>
<sequence>MGKAICCRNMSVNSQKNNNNLVVASGNMGKVEEFKQLLSGLSLNIISQPDGVKVDETGETFSDNAKLKALYVAKFTGEFALADDSGLVVEALDGAPGVYSARYGNTDKERVDRLLRELLPFKNRNASFISSLCLASAEDGVLFEVEGRCEGIITYTARGNKGFGYDPVFEVRGTGLTFAEMRAKDKRLVSHRGKAFEALMPSLKKLFSLKY</sequence>
<name>A9BDS7_PROM4</name>
<evidence type="ECO:0000256" key="6">
    <source>
        <dbReference type="ARBA" id="ARBA00022842"/>
    </source>
</evidence>
<dbReference type="STRING" id="93059.P9211_03061"/>
<dbReference type="AlphaFoldDB" id="A9BDS7"/>
<gene>
    <name evidence="12" type="ordered locus">P9211_03061</name>
</gene>
<evidence type="ECO:0000256" key="5">
    <source>
        <dbReference type="ARBA" id="ARBA00022801"/>
    </source>
</evidence>
<evidence type="ECO:0000256" key="3">
    <source>
        <dbReference type="ARBA" id="ARBA00022723"/>
    </source>
</evidence>
<dbReference type="KEGG" id="pmj:P9211_03061"/>
<keyword evidence="4 10" id="KW-0547">Nucleotide-binding</keyword>
<dbReference type="PANTHER" id="PTHR11067:SF9">
    <property type="entry name" value="INOSINE TRIPHOSPHATE PYROPHOSPHATASE"/>
    <property type="match status" value="1"/>
</dbReference>
<evidence type="ECO:0000256" key="9">
    <source>
        <dbReference type="ARBA" id="ARBA00052017"/>
    </source>
</evidence>
<dbReference type="EMBL" id="CP000878">
    <property type="protein sequence ID" value="ABX08237.1"/>
    <property type="molecule type" value="Genomic_DNA"/>
</dbReference>
<keyword evidence="6 10" id="KW-0460">Magnesium</keyword>
<feature type="binding site" evidence="10">
    <location>
        <begin position="163"/>
        <end position="166"/>
    </location>
    <ligand>
        <name>substrate</name>
    </ligand>
</feature>
<dbReference type="PANTHER" id="PTHR11067">
    <property type="entry name" value="INOSINE TRIPHOSPHATE PYROPHOSPHATASE/HAM1 PROTEIN"/>
    <property type="match status" value="1"/>
</dbReference>
<dbReference type="InterPro" id="IPR002637">
    <property type="entry name" value="RdgB/HAM1"/>
</dbReference>
<keyword evidence="3 10" id="KW-0479">Metal-binding</keyword>
<comment type="subunit">
    <text evidence="2 10">Homodimer.</text>
</comment>
<dbReference type="GO" id="GO:0046872">
    <property type="term" value="F:metal ion binding"/>
    <property type="evidence" value="ECO:0007669"/>
    <property type="project" value="UniProtKB-KW"/>
</dbReference>
<dbReference type="InterPro" id="IPR029001">
    <property type="entry name" value="ITPase-like_fam"/>
</dbReference>
<feature type="binding site" evidence="10">
    <location>
        <position position="85"/>
    </location>
    <ligand>
        <name>substrate</name>
    </ligand>
</feature>
<evidence type="ECO:0000256" key="1">
    <source>
        <dbReference type="ARBA" id="ARBA00008023"/>
    </source>
</evidence>
<dbReference type="GO" id="GO:0035870">
    <property type="term" value="F:dITP diphosphatase activity"/>
    <property type="evidence" value="ECO:0007669"/>
    <property type="project" value="UniProtKB-UniRule"/>
</dbReference>
<dbReference type="NCBIfam" id="TIGR00042">
    <property type="entry name" value="RdgB/HAM1 family non-canonical purine NTP pyrophosphatase"/>
    <property type="match status" value="1"/>
</dbReference>
<dbReference type="Pfam" id="PF01725">
    <property type="entry name" value="Ham1p_like"/>
    <property type="match status" value="1"/>
</dbReference>
<evidence type="ECO:0000313" key="13">
    <source>
        <dbReference type="Proteomes" id="UP000000788"/>
    </source>
</evidence>
<comment type="catalytic activity">
    <reaction evidence="10">
        <text>ITP + H2O = IMP + diphosphate + H(+)</text>
        <dbReference type="Rhea" id="RHEA:29399"/>
        <dbReference type="ChEBI" id="CHEBI:15377"/>
        <dbReference type="ChEBI" id="CHEBI:15378"/>
        <dbReference type="ChEBI" id="CHEBI:33019"/>
        <dbReference type="ChEBI" id="CHEBI:58053"/>
        <dbReference type="ChEBI" id="CHEBI:61402"/>
        <dbReference type="EC" id="3.6.1.66"/>
    </reaction>
</comment>
<dbReference type="Proteomes" id="UP000000788">
    <property type="component" value="Chromosome"/>
</dbReference>
<dbReference type="CDD" id="cd00515">
    <property type="entry name" value="HAM1"/>
    <property type="match status" value="1"/>
</dbReference>
<feature type="binding site" evidence="10">
    <location>
        <position position="84"/>
    </location>
    <ligand>
        <name>Mg(2+)</name>
        <dbReference type="ChEBI" id="CHEBI:18420"/>
    </ligand>
</feature>
<evidence type="ECO:0000256" key="11">
    <source>
        <dbReference type="RuleBase" id="RU003781"/>
    </source>
</evidence>
<evidence type="ECO:0000256" key="10">
    <source>
        <dbReference type="HAMAP-Rule" id="MF_01405"/>
    </source>
</evidence>